<keyword evidence="3 9" id="KW-0808">Transferase</keyword>
<keyword evidence="7" id="KW-0460">Magnesium</keyword>
<dbReference type="GO" id="GO:0016780">
    <property type="term" value="F:phosphotransferase activity, for other substituted phosphate groups"/>
    <property type="evidence" value="ECO:0007669"/>
    <property type="project" value="InterPro"/>
</dbReference>
<evidence type="ECO:0000256" key="1">
    <source>
        <dbReference type="ARBA" id="ARBA00004651"/>
    </source>
</evidence>
<feature type="transmembrane region" description="Helical" evidence="8">
    <location>
        <begin position="62"/>
        <end position="81"/>
    </location>
</feature>
<feature type="transmembrane region" description="Helical" evidence="8">
    <location>
        <begin position="212"/>
        <end position="231"/>
    </location>
</feature>
<feature type="transmembrane region" description="Helical" evidence="8">
    <location>
        <begin position="160"/>
        <end position="183"/>
    </location>
</feature>
<name>A0A1G7CW08_9BACT</name>
<feature type="transmembrane region" description="Helical" evidence="8">
    <location>
        <begin position="189"/>
        <end position="205"/>
    </location>
</feature>
<evidence type="ECO:0000256" key="4">
    <source>
        <dbReference type="ARBA" id="ARBA00022692"/>
    </source>
</evidence>
<dbReference type="PANTHER" id="PTHR22926:SF3">
    <property type="entry name" value="UNDECAPRENYL-PHOSPHATE ALPHA-N-ACETYLGLUCOSAMINYL 1-PHOSPHATE TRANSFERASE"/>
    <property type="match status" value="1"/>
</dbReference>
<dbReference type="OrthoDB" id="9783652at2"/>
<evidence type="ECO:0000256" key="6">
    <source>
        <dbReference type="ARBA" id="ARBA00023136"/>
    </source>
</evidence>
<comment type="subcellular location">
    <subcellularLocation>
        <location evidence="1">Cell membrane</location>
        <topology evidence="1">Multi-pass membrane protein</topology>
    </subcellularLocation>
</comment>
<organism evidence="9 10">
    <name type="scientific">Desulfuromonas thiophila</name>
    <dbReference type="NCBI Taxonomy" id="57664"/>
    <lineage>
        <taxon>Bacteria</taxon>
        <taxon>Pseudomonadati</taxon>
        <taxon>Thermodesulfobacteriota</taxon>
        <taxon>Desulfuromonadia</taxon>
        <taxon>Desulfuromonadales</taxon>
        <taxon>Desulfuromonadaceae</taxon>
        <taxon>Desulfuromonas</taxon>
    </lineage>
</organism>
<proteinExistence type="predicted"/>
<evidence type="ECO:0000256" key="5">
    <source>
        <dbReference type="ARBA" id="ARBA00022989"/>
    </source>
</evidence>
<dbReference type="STRING" id="57664.SAMN05661003_11114"/>
<feature type="binding site" evidence="7">
    <location>
        <position position="152"/>
    </location>
    <ligand>
        <name>Mg(2+)</name>
        <dbReference type="ChEBI" id="CHEBI:18420"/>
    </ligand>
</feature>
<accession>A0A1G7CW08</accession>
<evidence type="ECO:0000256" key="3">
    <source>
        <dbReference type="ARBA" id="ARBA00022679"/>
    </source>
</evidence>
<evidence type="ECO:0000256" key="7">
    <source>
        <dbReference type="PIRSR" id="PIRSR600715-1"/>
    </source>
</evidence>
<dbReference type="EMBL" id="FNAQ01000011">
    <property type="protein sequence ID" value="SDE43634.1"/>
    <property type="molecule type" value="Genomic_DNA"/>
</dbReference>
<evidence type="ECO:0000256" key="2">
    <source>
        <dbReference type="ARBA" id="ARBA00022475"/>
    </source>
</evidence>
<keyword evidence="10" id="KW-1185">Reference proteome</keyword>
<keyword evidence="4 8" id="KW-0812">Transmembrane</keyword>
<dbReference type="GO" id="GO:0046872">
    <property type="term" value="F:metal ion binding"/>
    <property type="evidence" value="ECO:0007669"/>
    <property type="project" value="UniProtKB-KW"/>
</dbReference>
<dbReference type="GO" id="GO:0005886">
    <property type="term" value="C:plasma membrane"/>
    <property type="evidence" value="ECO:0007669"/>
    <property type="project" value="UniProtKB-SubCell"/>
</dbReference>
<protein>
    <submittedName>
        <fullName evidence="9">Fuc2NAc and GlcNAc transferase</fullName>
    </submittedName>
</protein>
<feature type="binding site" evidence="7">
    <location>
        <position position="216"/>
    </location>
    <ligand>
        <name>Mg(2+)</name>
        <dbReference type="ChEBI" id="CHEBI:18420"/>
    </ligand>
</feature>
<keyword evidence="5 8" id="KW-1133">Transmembrane helix</keyword>
<gene>
    <name evidence="9" type="ORF">SAMN05661003_11114</name>
</gene>
<dbReference type="AlphaFoldDB" id="A0A1G7CW08"/>
<dbReference type="InterPro" id="IPR000715">
    <property type="entry name" value="Glycosyl_transferase_4"/>
</dbReference>
<dbReference type="GO" id="GO:0044038">
    <property type="term" value="P:cell wall macromolecule biosynthetic process"/>
    <property type="evidence" value="ECO:0007669"/>
    <property type="project" value="TreeGrafter"/>
</dbReference>
<keyword evidence="2" id="KW-1003">Cell membrane</keyword>
<dbReference type="GO" id="GO:0009103">
    <property type="term" value="P:lipopolysaccharide biosynthetic process"/>
    <property type="evidence" value="ECO:0007669"/>
    <property type="project" value="TreeGrafter"/>
</dbReference>
<dbReference type="Pfam" id="PF00953">
    <property type="entry name" value="Glycos_transf_4"/>
    <property type="match status" value="1"/>
</dbReference>
<dbReference type="RefSeq" id="WP_143012128.1">
    <property type="nucleotide sequence ID" value="NZ_FNAQ01000011.1"/>
</dbReference>
<keyword evidence="7" id="KW-0479">Metal-binding</keyword>
<dbReference type="GO" id="GO:0071555">
    <property type="term" value="P:cell wall organization"/>
    <property type="evidence" value="ECO:0007669"/>
    <property type="project" value="TreeGrafter"/>
</dbReference>
<evidence type="ECO:0000256" key="8">
    <source>
        <dbReference type="SAM" id="Phobius"/>
    </source>
</evidence>
<keyword evidence="6 8" id="KW-0472">Membrane</keyword>
<feature type="transmembrane region" description="Helical" evidence="8">
    <location>
        <begin position="12"/>
        <end position="33"/>
    </location>
</feature>
<comment type="cofactor">
    <cofactor evidence="7">
        <name>Mg(2+)</name>
        <dbReference type="ChEBI" id="CHEBI:18420"/>
    </cofactor>
</comment>
<feature type="transmembrane region" description="Helical" evidence="8">
    <location>
        <begin position="291"/>
        <end position="308"/>
    </location>
</feature>
<dbReference type="Proteomes" id="UP000243205">
    <property type="component" value="Unassembled WGS sequence"/>
</dbReference>
<feature type="transmembrane region" description="Helical" evidence="8">
    <location>
        <begin position="314"/>
        <end position="334"/>
    </location>
</feature>
<dbReference type="PANTHER" id="PTHR22926">
    <property type="entry name" value="PHOSPHO-N-ACETYLMURAMOYL-PENTAPEPTIDE-TRANSFERASE"/>
    <property type="match status" value="1"/>
</dbReference>
<sequence length="346" mass="37129">MDSVSCCASCPALGGVVLLLLVLLAGLLCWLGCRLLWWLAPQLGWLDVPVARSSHRWPTAKGAGLALLLALLLCQALLQLLLPELRLDAPLLLALLAMAGLGFLADRTRLAAGWRLLGHLLVAAALLWGEGFPPVSGLALLLFVAGSSNCYNFMDGINGLAGLTGLTAFAALLLYGLTIAGLPPAAPELVLAAVLVAACGAFLPWNLPQARLFLGDVGSLLLGFAFAALVVRLADGWASFLLLAGFLLPFYADEASSMVLRLRRGQSLLRPHRSHLYQLLANEVGWSHGRVSLLYVLVQLLLISLLLWQRHHPVVLLLLWLVTFAVFGALSAWLQRRLPFVGNENP</sequence>
<evidence type="ECO:0000313" key="10">
    <source>
        <dbReference type="Proteomes" id="UP000243205"/>
    </source>
</evidence>
<evidence type="ECO:0000313" key="9">
    <source>
        <dbReference type="EMBL" id="SDE43634.1"/>
    </source>
</evidence>
<feature type="transmembrane region" description="Helical" evidence="8">
    <location>
        <begin position="87"/>
        <end position="105"/>
    </location>
</feature>
<reference evidence="10" key="1">
    <citation type="submission" date="2016-10" db="EMBL/GenBank/DDBJ databases">
        <authorList>
            <person name="Varghese N."/>
            <person name="Submissions S."/>
        </authorList>
    </citation>
    <scope>NUCLEOTIDE SEQUENCE [LARGE SCALE GENOMIC DNA]</scope>
    <source>
        <strain evidence="10">DSM 8987</strain>
    </source>
</reference>